<sequence>MNSNGKISSHEAWKDIHGFEGIYQVSNFGKVKSLKRATKNQHGKQEIILKQRTHRDGYLRVNLKKEGKMKVQTVHRLVASAFLDNENNLAAVNHIDGDKTNNKLANLEWCSIRENTKHAYNKGLANAAKGQSSSRSKLRERDVEKIYFLYFQKQIRPVEIAKKFEVSRRCIEKIVNFETWTDFAKKCGVLVV</sequence>
<evidence type="ECO:0000313" key="3">
    <source>
        <dbReference type="EMBL" id="EOI57398.1"/>
    </source>
</evidence>
<dbReference type="GO" id="GO:0016788">
    <property type="term" value="F:hydrolase activity, acting on ester bonds"/>
    <property type="evidence" value="ECO:0007669"/>
    <property type="project" value="InterPro"/>
</dbReference>
<protein>
    <recommendedName>
        <fullName evidence="7">HNH nuclease domain-containing protein</fullName>
    </recommendedName>
</protein>
<evidence type="ECO:0000313" key="6">
    <source>
        <dbReference type="Proteomes" id="UP000014160"/>
    </source>
</evidence>
<dbReference type="Pfam" id="PF07463">
    <property type="entry name" value="NUMOD4"/>
    <property type="match status" value="1"/>
</dbReference>
<dbReference type="Pfam" id="PF13392">
    <property type="entry name" value="HNH_3"/>
    <property type="match status" value="1"/>
</dbReference>
<dbReference type="Gene3D" id="3.90.75.20">
    <property type="match status" value="1"/>
</dbReference>
<evidence type="ECO:0008006" key="7">
    <source>
        <dbReference type="Google" id="ProtNLM"/>
    </source>
</evidence>
<dbReference type="EMBL" id="AJDQ01000006">
    <property type="protein sequence ID" value="EOI57398.1"/>
    <property type="molecule type" value="Genomic_DNA"/>
</dbReference>
<feature type="domain" description="HNH nuclease" evidence="2">
    <location>
        <begin position="74"/>
        <end position="116"/>
    </location>
</feature>
<organism evidence="3 5">
    <name type="scientific">Enterococcus gilvus ATCC BAA-350</name>
    <dbReference type="NCBI Taxonomy" id="1158614"/>
    <lineage>
        <taxon>Bacteria</taxon>
        <taxon>Bacillati</taxon>
        <taxon>Bacillota</taxon>
        <taxon>Bacilli</taxon>
        <taxon>Lactobacillales</taxon>
        <taxon>Enterococcaceae</taxon>
        <taxon>Enterococcus</taxon>
    </lineage>
</organism>
<dbReference type="OrthoDB" id="6631788at2"/>
<dbReference type="InterPro" id="IPR003615">
    <property type="entry name" value="HNH_nuc"/>
</dbReference>
<reference evidence="4 6" key="2">
    <citation type="submission" date="2013-03" db="EMBL/GenBank/DDBJ databases">
        <title>The Genome Sequence of Enterococcus gilvus ATCC BAA-350 (PacBio/Illumina hybrid assembly).</title>
        <authorList>
            <consortium name="The Broad Institute Genomics Platform"/>
            <consortium name="The Broad Institute Genome Sequencing Center for Infectious Disease"/>
            <person name="Earl A."/>
            <person name="Russ C."/>
            <person name="Gilmore M."/>
            <person name="Surin D."/>
            <person name="Walker B."/>
            <person name="Young S."/>
            <person name="Zeng Q."/>
            <person name="Gargeya S."/>
            <person name="Fitzgerald M."/>
            <person name="Haas B."/>
            <person name="Abouelleil A."/>
            <person name="Allen A.W."/>
            <person name="Alvarado L."/>
            <person name="Arachchi H.M."/>
            <person name="Berlin A.M."/>
            <person name="Chapman S.B."/>
            <person name="Gainer-Dewar J."/>
            <person name="Goldberg J."/>
            <person name="Griggs A."/>
            <person name="Gujja S."/>
            <person name="Hansen M."/>
            <person name="Howarth C."/>
            <person name="Imamovic A."/>
            <person name="Ireland A."/>
            <person name="Larimer J."/>
            <person name="McCowan C."/>
            <person name="Murphy C."/>
            <person name="Pearson M."/>
            <person name="Poon T.W."/>
            <person name="Priest M."/>
            <person name="Roberts A."/>
            <person name="Saif S."/>
            <person name="Shea T."/>
            <person name="Sisk P."/>
            <person name="Sykes S."/>
            <person name="Wortman J."/>
            <person name="Nusbaum C."/>
            <person name="Birren B."/>
        </authorList>
    </citation>
    <scope>NUCLEOTIDE SEQUENCE [LARGE SCALE GENOMIC DNA]</scope>
    <source>
        <strain evidence="4 6">ATCC BAA-350</strain>
    </source>
</reference>
<accession>R2XS98</accession>
<dbReference type="PATRIC" id="fig|1158614.3.peg.1623"/>
<dbReference type="Proteomes" id="UP000014160">
    <property type="component" value="Unassembled WGS sequence"/>
</dbReference>
<gene>
    <name evidence="4" type="ORF">I592_02353</name>
    <name evidence="3" type="ORF">UKC_01614</name>
</gene>
<dbReference type="RefSeq" id="WP_010780029.1">
    <property type="nucleotide sequence ID" value="NZ_ASWH01000001.1"/>
</dbReference>
<reference evidence="3 5" key="1">
    <citation type="submission" date="2013-02" db="EMBL/GenBank/DDBJ databases">
        <title>The Genome Sequence of Enterococcus gilvus ATCC BAA-350.</title>
        <authorList>
            <consortium name="The Broad Institute Genome Sequencing Platform"/>
            <consortium name="The Broad Institute Genome Sequencing Center for Infectious Disease"/>
            <person name="Earl A.M."/>
            <person name="Gilmore M.S."/>
            <person name="Lebreton F."/>
            <person name="Walker B."/>
            <person name="Young S.K."/>
            <person name="Zeng Q."/>
            <person name="Gargeya S."/>
            <person name="Fitzgerald M."/>
            <person name="Haas B."/>
            <person name="Abouelleil A."/>
            <person name="Alvarado L."/>
            <person name="Arachchi H.M."/>
            <person name="Berlin A.M."/>
            <person name="Chapman S.B."/>
            <person name="Dewar J."/>
            <person name="Goldberg J."/>
            <person name="Griggs A."/>
            <person name="Gujja S."/>
            <person name="Hansen M."/>
            <person name="Howarth C."/>
            <person name="Imamovic A."/>
            <person name="Larimer J."/>
            <person name="McCowan C."/>
            <person name="Murphy C."/>
            <person name="Neiman D."/>
            <person name="Pearson M."/>
            <person name="Priest M."/>
            <person name="Roberts A."/>
            <person name="Saif S."/>
            <person name="Shea T."/>
            <person name="Sisk P."/>
            <person name="Sykes S."/>
            <person name="Wortman J."/>
            <person name="Nusbaum C."/>
            <person name="Birren B."/>
        </authorList>
    </citation>
    <scope>NUCLEOTIDE SEQUENCE [LARGE SCALE GENOMIC DNA]</scope>
    <source>
        <strain evidence="3 5">ATCC BAA-350</strain>
    </source>
</reference>
<evidence type="ECO:0000259" key="1">
    <source>
        <dbReference type="Pfam" id="PF07463"/>
    </source>
</evidence>
<dbReference type="InterPro" id="IPR044925">
    <property type="entry name" value="His-Me_finger_sf"/>
</dbReference>
<dbReference type="Proteomes" id="UP000013750">
    <property type="component" value="Unassembled WGS sequence"/>
</dbReference>
<dbReference type="AlphaFoldDB" id="R2XS98"/>
<keyword evidence="6" id="KW-1185">Reference proteome</keyword>
<evidence type="ECO:0000313" key="4">
    <source>
        <dbReference type="EMBL" id="EOW83028.1"/>
    </source>
</evidence>
<evidence type="ECO:0000259" key="2">
    <source>
        <dbReference type="Pfam" id="PF13392"/>
    </source>
</evidence>
<name>R2XS98_9ENTE</name>
<dbReference type="HOGENOM" id="CLU_099810_3_0_9"/>
<feature type="domain" description="NUMOD4" evidence="1">
    <location>
        <begin position="11"/>
        <end position="63"/>
    </location>
</feature>
<proteinExistence type="predicted"/>
<dbReference type="eggNOG" id="ENOG5033AUY">
    <property type="taxonomic scope" value="Bacteria"/>
</dbReference>
<comment type="caution">
    <text evidence="3">The sequence shown here is derived from an EMBL/GenBank/DDBJ whole genome shotgun (WGS) entry which is preliminary data.</text>
</comment>
<dbReference type="InterPro" id="IPR010902">
    <property type="entry name" value="NUMOD4"/>
</dbReference>
<dbReference type="EMBL" id="ASWH01000001">
    <property type="protein sequence ID" value="EOW83028.1"/>
    <property type="molecule type" value="Genomic_DNA"/>
</dbReference>
<evidence type="ECO:0000313" key="5">
    <source>
        <dbReference type="Proteomes" id="UP000013750"/>
    </source>
</evidence>
<dbReference type="SUPFAM" id="SSF54060">
    <property type="entry name" value="His-Me finger endonucleases"/>
    <property type="match status" value="1"/>
</dbReference>